<dbReference type="Proteomes" id="UP000069697">
    <property type="component" value="Unassembled WGS sequence"/>
</dbReference>
<evidence type="ECO:0000313" key="1">
    <source>
        <dbReference type="EMBL" id="GAS82368.1"/>
    </source>
</evidence>
<proteinExistence type="predicted"/>
<organism evidence="1 2">
    <name type="scientific">Paenibacillus amylolyticus</name>
    <dbReference type="NCBI Taxonomy" id="1451"/>
    <lineage>
        <taxon>Bacteria</taxon>
        <taxon>Bacillati</taxon>
        <taxon>Bacillota</taxon>
        <taxon>Bacilli</taxon>
        <taxon>Bacillales</taxon>
        <taxon>Paenibacillaceae</taxon>
        <taxon>Paenibacillus</taxon>
    </lineage>
</organism>
<sequence>MKYYPMNDLVKEQSKNHQFSYTVIVNLRTCKNDAEDFINRTVRVNSDTKLEEDELAQRTFNVVYGLIETHPDFADCDLAQIVGITFASAYNREIR</sequence>
<dbReference type="RefSeq" id="WP_062834922.1">
    <property type="nucleotide sequence ID" value="NZ_BCNV01000001.1"/>
</dbReference>
<evidence type="ECO:0000313" key="2">
    <source>
        <dbReference type="Proteomes" id="UP000069697"/>
    </source>
</evidence>
<comment type="caution">
    <text evidence="1">The sequence shown here is derived from an EMBL/GenBank/DDBJ whole genome shotgun (WGS) entry which is preliminary data.</text>
</comment>
<reference evidence="1 2" key="1">
    <citation type="journal article" date="2016" name="Genome Announc.">
        <title>Draft Genome Sequence of Paenibacillus amylolyticus Heshi-A3, Isolated from Fermented Rice Bran in a Japanese Fermented Seafood Dish.</title>
        <authorList>
            <person name="Akuzawa S."/>
            <person name="Nagaoka J."/>
            <person name="Kanekatsu M."/>
            <person name="Kubota E."/>
            <person name="Ohtake R."/>
            <person name="Suzuki T."/>
            <person name="Kanesaki Y."/>
        </authorList>
    </citation>
    <scope>NUCLEOTIDE SEQUENCE [LARGE SCALE GENOMIC DNA]</scope>
    <source>
        <strain evidence="1 2">Heshi-A3</strain>
    </source>
</reference>
<protein>
    <submittedName>
        <fullName evidence="1">Uncharacterized protein</fullName>
    </submittedName>
</protein>
<dbReference type="AlphaFoldDB" id="A0A117I1M3"/>
<gene>
    <name evidence="1" type="ORF">PAHA3_2442</name>
</gene>
<dbReference type="EMBL" id="BCNV01000001">
    <property type="protein sequence ID" value="GAS82368.1"/>
    <property type="molecule type" value="Genomic_DNA"/>
</dbReference>
<accession>A0A117I1M3</accession>
<name>A0A117I1M3_PAEAM</name>
<reference evidence="2" key="2">
    <citation type="submission" date="2016-01" db="EMBL/GenBank/DDBJ databases">
        <title>Draft Genome Sequence of Paenibacillus amylolyticus Heshi-A3 that Was Isolated from Fermented Rice Bran with Aging Salted Mackerel, Which Was Named Heshiko as Traditional Fermented Seafood in Japan.</title>
        <authorList>
            <person name="Akuzawa S."/>
            <person name="Nakagawa J."/>
            <person name="Kanekatsu T."/>
            <person name="Kubota E."/>
            <person name="Ohtake R."/>
            <person name="Suzuki T."/>
            <person name="Kanesaki Y."/>
        </authorList>
    </citation>
    <scope>NUCLEOTIDE SEQUENCE [LARGE SCALE GENOMIC DNA]</scope>
    <source>
        <strain evidence="2">Heshi-A3</strain>
    </source>
</reference>